<dbReference type="Pfam" id="PF17919">
    <property type="entry name" value="RT_RNaseH_2"/>
    <property type="match status" value="1"/>
</dbReference>
<dbReference type="OrthoDB" id="111931at2759"/>
<name>A0A5B6X1E4_9ROSI</name>
<protein>
    <submittedName>
        <fullName evidence="2">Integrase, catalytic core</fullName>
    </submittedName>
</protein>
<dbReference type="EMBL" id="SMMG02000001">
    <property type="protein sequence ID" value="KAA3487990.1"/>
    <property type="molecule type" value="Genomic_DNA"/>
</dbReference>
<dbReference type="InterPro" id="IPR043502">
    <property type="entry name" value="DNA/RNA_pol_sf"/>
</dbReference>
<evidence type="ECO:0000259" key="1">
    <source>
        <dbReference type="Pfam" id="PF17919"/>
    </source>
</evidence>
<dbReference type="FunFam" id="3.30.70.270:FF:000020">
    <property type="entry name" value="Transposon Tf2-6 polyprotein-like Protein"/>
    <property type="match status" value="1"/>
</dbReference>
<organism evidence="2 3">
    <name type="scientific">Gossypium australe</name>
    <dbReference type="NCBI Taxonomy" id="47621"/>
    <lineage>
        <taxon>Eukaryota</taxon>
        <taxon>Viridiplantae</taxon>
        <taxon>Streptophyta</taxon>
        <taxon>Embryophyta</taxon>
        <taxon>Tracheophyta</taxon>
        <taxon>Spermatophyta</taxon>
        <taxon>Magnoliopsida</taxon>
        <taxon>eudicotyledons</taxon>
        <taxon>Gunneridae</taxon>
        <taxon>Pentapetalae</taxon>
        <taxon>rosids</taxon>
        <taxon>malvids</taxon>
        <taxon>Malvales</taxon>
        <taxon>Malvaceae</taxon>
        <taxon>Malvoideae</taxon>
        <taxon>Gossypium</taxon>
    </lineage>
</organism>
<accession>A0A5B6X1E4</accession>
<evidence type="ECO:0000313" key="2">
    <source>
        <dbReference type="EMBL" id="KAA3487990.1"/>
    </source>
</evidence>
<dbReference type="InterPro" id="IPR043128">
    <property type="entry name" value="Rev_trsase/Diguanyl_cyclase"/>
</dbReference>
<dbReference type="SUPFAM" id="SSF56672">
    <property type="entry name" value="DNA/RNA polymerases"/>
    <property type="match status" value="1"/>
</dbReference>
<dbReference type="PANTHER" id="PTHR34072:SF52">
    <property type="entry name" value="RIBONUCLEASE H"/>
    <property type="match status" value="1"/>
</dbReference>
<dbReference type="PANTHER" id="PTHR34072">
    <property type="entry name" value="ENZYMATIC POLYPROTEIN-RELATED"/>
    <property type="match status" value="1"/>
</dbReference>
<dbReference type="CDD" id="cd09274">
    <property type="entry name" value="RNase_HI_RT_Ty3"/>
    <property type="match status" value="1"/>
</dbReference>
<dbReference type="AlphaFoldDB" id="A0A5B6X1E4"/>
<keyword evidence="3" id="KW-1185">Reference proteome</keyword>
<reference evidence="2" key="1">
    <citation type="submission" date="2019-08" db="EMBL/GenBank/DDBJ databases">
        <authorList>
            <person name="Liu F."/>
        </authorList>
    </citation>
    <scope>NUCLEOTIDE SEQUENCE [LARGE SCALE GENOMIC DNA]</scope>
    <source>
        <strain evidence="2">PA1801</strain>
        <tissue evidence="2">Leaf</tissue>
    </source>
</reference>
<gene>
    <name evidence="2" type="ORF">EPI10_031779</name>
</gene>
<comment type="caution">
    <text evidence="2">The sequence shown here is derived from an EMBL/GenBank/DDBJ whole genome shotgun (WGS) entry which is preliminary data.</text>
</comment>
<evidence type="ECO:0000313" key="3">
    <source>
        <dbReference type="Proteomes" id="UP000325315"/>
    </source>
</evidence>
<dbReference type="InterPro" id="IPR041577">
    <property type="entry name" value="RT_RNaseH_2"/>
</dbReference>
<proteinExistence type="predicted"/>
<feature type="domain" description="Reverse transcriptase/retrotransposon-derived protein RNase H-like" evidence="1">
    <location>
        <begin position="45"/>
        <end position="130"/>
    </location>
</feature>
<sequence length="203" mass="23613">MFLGHVVSSKRFLGLARYYRRFVEGFSLIVAHMTKLFRKGEPFKWIEEQQDSFGKLKSVLTQAPVLIQLESGKDYVVFSDVSHTGLGCILMQDGKVVPHERNYLTHNLKLATIVFALKIWRHYLYGEKYIIYTDHKSLKRWIEVVKDYDCTIEYHLRKANVVADALSGKSMTDLRSMFAKWTFIGDRGSLAKLQERPTLMDKI</sequence>
<dbReference type="Proteomes" id="UP000325315">
    <property type="component" value="Unassembled WGS sequence"/>
</dbReference>
<dbReference type="Gene3D" id="3.30.70.270">
    <property type="match status" value="1"/>
</dbReference>